<dbReference type="Proteomes" id="UP000095286">
    <property type="component" value="Unplaced"/>
</dbReference>
<organism evidence="1 2">
    <name type="scientific">Rhabditophanes sp. KR3021</name>
    <dbReference type="NCBI Taxonomy" id="114890"/>
    <lineage>
        <taxon>Eukaryota</taxon>
        <taxon>Metazoa</taxon>
        <taxon>Ecdysozoa</taxon>
        <taxon>Nematoda</taxon>
        <taxon>Chromadorea</taxon>
        <taxon>Rhabditida</taxon>
        <taxon>Tylenchina</taxon>
        <taxon>Panagrolaimomorpha</taxon>
        <taxon>Strongyloidoidea</taxon>
        <taxon>Alloionematidae</taxon>
        <taxon>Rhabditophanes</taxon>
    </lineage>
</organism>
<evidence type="ECO:0000313" key="2">
    <source>
        <dbReference type="WBParaSite" id="RSKR_0000248100.1"/>
    </source>
</evidence>
<accession>A0AC35TNJ8</accession>
<sequence>MQTCLNNGDWVDRKEFRMDKIRIYATEPLQIKPAVPSKKVAKHLEFILIERFKHQITDYNYRECSVPDVYLLNSVNGCAVADTSTQTMFEFKMTSDN</sequence>
<proteinExistence type="predicted"/>
<name>A0AC35TNJ8_9BILA</name>
<evidence type="ECO:0000313" key="1">
    <source>
        <dbReference type="Proteomes" id="UP000095286"/>
    </source>
</evidence>
<dbReference type="WBParaSite" id="RSKR_0000248100.1">
    <property type="protein sequence ID" value="RSKR_0000248100.1"/>
    <property type="gene ID" value="RSKR_0000248100"/>
</dbReference>
<protein>
    <submittedName>
        <fullName evidence="2">Neur_chan_LBD domain-containing protein</fullName>
    </submittedName>
</protein>
<reference evidence="2" key="1">
    <citation type="submission" date="2016-11" db="UniProtKB">
        <authorList>
            <consortium name="WormBaseParasite"/>
        </authorList>
    </citation>
    <scope>IDENTIFICATION</scope>
    <source>
        <strain evidence="2">KR3021</strain>
    </source>
</reference>